<keyword evidence="3" id="KW-1185">Reference proteome</keyword>
<reference evidence="2 3" key="2">
    <citation type="journal article" date="2009" name="Proc. Natl. Acad. Sci. U.S.A.">
        <title>On the chimeric nature, thermophilic origin, and phylogenetic placement of the Thermotogales.</title>
        <authorList>
            <person name="Zhaxybayeva O."/>
            <person name="Swithers K.S."/>
            <person name="Lapierre P."/>
            <person name="Fournier G.P."/>
            <person name="Bickhart D.M."/>
            <person name="DeBoy R.T."/>
            <person name="Nelson K.E."/>
            <person name="Nesbo C.L."/>
            <person name="Doolittle W.F."/>
            <person name="Gogarten J.P."/>
            <person name="Noll K.M."/>
        </authorList>
    </citation>
    <scope>NUCLEOTIDE SEQUENCE [LARGE SCALE GENOMIC DNA]</scope>
    <source>
        <strain evidence="3">ATCC 35602 / DSM 5306 / Rt17-B1</strain>
    </source>
</reference>
<evidence type="ECO:0008006" key="4">
    <source>
        <dbReference type="Google" id="ProtNLM"/>
    </source>
</evidence>
<evidence type="ECO:0000313" key="2">
    <source>
        <dbReference type="EMBL" id="ABS61428.1"/>
    </source>
</evidence>
<feature type="signal peptide" evidence="1">
    <location>
        <begin position="1"/>
        <end position="23"/>
    </location>
</feature>
<reference evidence="2 3" key="1">
    <citation type="submission" date="2007-07" db="EMBL/GenBank/DDBJ databases">
        <title>Complete sequence of Fervidobacterium nodosum Rt17-B1.</title>
        <authorList>
            <consortium name="US DOE Joint Genome Institute"/>
            <person name="Copeland A."/>
            <person name="Lucas S."/>
            <person name="Lapidus A."/>
            <person name="Barry K."/>
            <person name="Glavina del Rio T."/>
            <person name="Dalin E."/>
            <person name="Tice H."/>
            <person name="Pitluck S."/>
            <person name="Saunders E."/>
            <person name="Brettin T."/>
            <person name="Bruce D."/>
            <person name="Detter J.C."/>
            <person name="Han C."/>
            <person name="Schmutz J."/>
            <person name="Larimer F."/>
            <person name="Land M."/>
            <person name="Hauser L."/>
            <person name="Kyrpides N."/>
            <person name="Mikhailova N."/>
            <person name="Nelson K."/>
            <person name="Gogarten J.P."/>
            <person name="Noll K."/>
            <person name="Richardson P."/>
        </authorList>
    </citation>
    <scope>NUCLEOTIDE SEQUENCE [LARGE SCALE GENOMIC DNA]</scope>
    <source>
        <strain evidence="3">ATCC 35602 / DSM 5306 / Rt17-B1</strain>
    </source>
</reference>
<dbReference type="RefSeq" id="WP_011994730.1">
    <property type="nucleotide sequence ID" value="NC_009718.1"/>
</dbReference>
<dbReference type="EMBL" id="CP000771">
    <property type="protein sequence ID" value="ABS61428.1"/>
    <property type="molecule type" value="Genomic_DNA"/>
</dbReference>
<dbReference type="KEGG" id="fno:Fnod_1585"/>
<dbReference type="AlphaFoldDB" id="A7HNE5"/>
<dbReference type="HOGENOM" id="CLU_1141235_0_0_0"/>
<dbReference type="STRING" id="381764.Fnod_1585"/>
<accession>A7HNE5</accession>
<gene>
    <name evidence="2" type="ordered locus">Fnod_1585</name>
</gene>
<organism evidence="2 3">
    <name type="scientific">Fervidobacterium nodosum (strain ATCC 35602 / DSM 5306 / Rt17-B1)</name>
    <dbReference type="NCBI Taxonomy" id="381764"/>
    <lineage>
        <taxon>Bacteria</taxon>
        <taxon>Thermotogati</taxon>
        <taxon>Thermotogota</taxon>
        <taxon>Thermotogae</taxon>
        <taxon>Thermotogales</taxon>
        <taxon>Fervidobacteriaceae</taxon>
        <taxon>Fervidobacterium</taxon>
    </lineage>
</organism>
<protein>
    <recommendedName>
        <fullName evidence="4">Outer membrane protein beta-barrel domain-containing protein</fullName>
    </recommendedName>
</protein>
<dbReference type="Proteomes" id="UP000002415">
    <property type="component" value="Chromosome"/>
</dbReference>
<sequence>MKIGRLFKFVLFLFTLFSTFAFSYTNTFADFYGLALTDTSPAISKILENTDQIDLFKRLIGIYTFETNANPRNPSVLTSGFTMYKSILSFIPDKIIYDTLGVNYDIWVKLLGVRIGNSISETIFSFGGAFGINFESLSLLTGNSHDYNDFNKVELRHYNVVSTINLIGSIKFRVDIPVNSNNFPFISYIASYDIGTTIYGPYLPDFKIMENIEFERTFSRMSHTILLRVRF</sequence>
<dbReference type="eggNOG" id="ENOG502ZFN5">
    <property type="taxonomic scope" value="Bacteria"/>
</dbReference>
<dbReference type="OrthoDB" id="43476at2"/>
<proteinExistence type="predicted"/>
<feature type="chain" id="PRO_5002710335" description="Outer membrane protein beta-barrel domain-containing protein" evidence="1">
    <location>
        <begin position="24"/>
        <end position="231"/>
    </location>
</feature>
<evidence type="ECO:0000256" key="1">
    <source>
        <dbReference type="SAM" id="SignalP"/>
    </source>
</evidence>
<keyword evidence="1" id="KW-0732">Signal</keyword>
<name>A7HNE5_FERNB</name>
<evidence type="ECO:0000313" key="3">
    <source>
        <dbReference type="Proteomes" id="UP000002415"/>
    </source>
</evidence>